<proteinExistence type="predicted"/>
<feature type="compositionally biased region" description="Polar residues" evidence="1">
    <location>
        <begin position="337"/>
        <end position="346"/>
    </location>
</feature>
<evidence type="ECO:0000313" key="3">
    <source>
        <dbReference type="EMBL" id="CAH1960020.1"/>
    </source>
</evidence>
<sequence>MDDSIVLLSSMSPTIRQKRRRKGISLLAMKTNIRKSYGKAPAQNYNDVSLVEEHSDTSNSSSSSASDKPNVVNDVPIIISDTSNSGGSTKENCEIAVPPEDSQKCSYVPDSSKQDKENFIKKWIEEVAVETTFEERSVFTEMSTIQGIDNDFVPKEKGKAVNSTFANGTEKRFDEFFKNKQVDNFESSVKNMGESFMEALVVNDSFETKNSGKSDKSKLTNSSNAKRVIDDSFECKENKLENVINSSMMTNDDSDLSYKILPNSDNARISSKSILSNDKINKIIKAKVSDNSILTNDESDSSSKPTSNYDPNRQSGKTNKTSVTPFNKENTPHDKNSPCTPRTNFYNIPKKLQKQRKQSWKENVSSSASSVDESDTDNENNLKDAESVLDAVYGNSWREKQALILPKSEPRKNNVRPENLSRSERRNRKHSYIYNNPYLNGDLSHPKTTQIQNNVKPSPLLEKLKKLCDSDTTSDEDQKHLHKQKLNFDEVRDGRTSKYFQKKSERTPEQSPDEFGISDLGKSLEERIKKKMNNICVETLKVKSVNCRKNNVHSKTKPMKAVHGTEINIEEAEENSATKGLNSDQKKMSEVGKSITKSKRFQSVETSRSTSDRRRNAGKAKQYCEPSGGDLGSDERSLKNNKKTHRSKSISSLESDTKSSPGDKKQKGETKKSKNAKGRFSTSSSESDRVKDNIFKTPTVSSGRPRRKKNDIVFLDDNSESEDSDDEFDEKVRRIHRSSLAHGKYSFLESLTGSVPIYSSDFKARMYRNNYKNLKNDLAAELFKLYNDKIFENKIPEDTPLQWNDRMRGTAGYCYCRKITRSNGNIERLVRIELATKVLDSPDRLRDTLVHEMCHAATWIINCVSDGHGSYWKSWAYKAMSTFPELPPIKRCHDYVLNTKYTYKCSGCGYSFGRHTKSLDTERKRCGHCFGKFEVLINKISKKGESKSVPVTPKREATGFALFVKQNYSGYKTPDRKHGDVMRILGQKFQEMKVKK</sequence>
<dbReference type="GO" id="GO:0005634">
    <property type="term" value="C:nucleus"/>
    <property type="evidence" value="ECO:0007669"/>
    <property type="project" value="UniProtKB-ARBA"/>
</dbReference>
<feature type="compositionally biased region" description="Low complexity" evidence="1">
    <location>
        <begin position="57"/>
        <end position="66"/>
    </location>
</feature>
<keyword evidence="4" id="KW-1185">Reference proteome</keyword>
<name>A0A9P0JTJ9_ACAOB</name>
<dbReference type="OrthoDB" id="20772at2759"/>
<feature type="compositionally biased region" description="Basic and acidic residues" evidence="1">
    <location>
        <begin position="492"/>
        <end position="508"/>
    </location>
</feature>
<feature type="compositionally biased region" description="Polar residues" evidence="1">
    <location>
        <begin position="294"/>
        <end position="329"/>
    </location>
</feature>
<dbReference type="Proteomes" id="UP001152888">
    <property type="component" value="Unassembled WGS sequence"/>
</dbReference>
<gene>
    <name evidence="3" type="ORF">ACAOBT_LOCUS3499</name>
</gene>
<protein>
    <recommendedName>
        <fullName evidence="2">SprT-like domain-containing protein</fullName>
    </recommendedName>
</protein>
<organism evidence="3 4">
    <name type="scientific">Acanthoscelides obtectus</name>
    <name type="common">Bean weevil</name>
    <name type="synonym">Bruchus obtectus</name>
    <dbReference type="NCBI Taxonomy" id="200917"/>
    <lineage>
        <taxon>Eukaryota</taxon>
        <taxon>Metazoa</taxon>
        <taxon>Ecdysozoa</taxon>
        <taxon>Arthropoda</taxon>
        <taxon>Hexapoda</taxon>
        <taxon>Insecta</taxon>
        <taxon>Pterygota</taxon>
        <taxon>Neoptera</taxon>
        <taxon>Endopterygota</taxon>
        <taxon>Coleoptera</taxon>
        <taxon>Polyphaga</taxon>
        <taxon>Cucujiformia</taxon>
        <taxon>Chrysomeloidea</taxon>
        <taxon>Chrysomelidae</taxon>
        <taxon>Bruchinae</taxon>
        <taxon>Bruchini</taxon>
        <taxon>Acanthoscelides</taxon>
    </lineage>
</organism>
<dbReference type="SUPFAM" id="SSF47095">
    <property type="entry name" value="HMG-box"/>
    <property type="match status" value="1"/>
</dbReference>
<dbReference type="Pfam" id="PF10263">
    <property type="entry name" value="SprT-like"/>
    <property type="match status" value="1"/>
</dbReference>
<comment type="caution">
    <text evidence="3">The sequence shown here is derived from an EMBL/GenBank/DDBJ whole genome shotgun (WGS) entry which is preliminary data.</text>
</comment>
<reference evidence="3" key="1">
    <citation type="submission" date="2022-03" db="EMBL/GenBank/DDBJ databases">
        <authorList>
            <person name="Sayadi A."/>
        </authorList>
    </citation>
    <scope>NUCLEOTIDE SEQUENCE</scope>
</reference>
<dbReference type="GO" id="GO:0006974">
    <property type="term" value="P:DNA damage response"/>
    <property type="evidence" value="ECO:0007669"/>
    <property type="project" value="UniProtKB-ARBA"/>
</dbReference>
<feature type="region of interest" description="Disordered" evidence="1">
    <location>
        <begin position="492"/>
        <end position="518"/>
    </location>
</feature>
<feature type="region of interest" description="Disordered" evidence="1">
    <location>
        <begin position="51"/>
        <end position="71"/>
    </location>
</feature>
<feature type="region of interest" description="Disordered" evidence="1">
    <location>
        <begin position="294"/>
        <end position="380"/>
    </location>
</feature>
<evidence type="ECO:0000259" key="2">
    <source>
        <dbReference type="SMART" id="SM00731"/>
    </source>
</evidence>
<feature type="compositionally biased region" description="Basic residues" evidence="1">
    <location>
        <begin position="639"/>
        <end position="648"/>
    </location>
</feature>
<feature type="region of interest" description="Disordered" evidence="1">
    <location>
        <begin position="571"/>
        <end position="706"/>
    </location>
</feature>
<evidence type="ECO:0000313" key="4">
    <source>
        <dbReference type="Proteomes" id="UP001152888"/>
    </source>
</evidence>
<dbReference type="AlphaFoldDB" id="A0A9P0JTJ9"/>
<dbReference type="PANTHER" id="PTHR23099:SF0">
    <property type="entry name" value="GERM CELL NUCLEAR ACIDIC PROTEIN"/>
    <property type="match status" value="1"/>
</dbReference>
<feature type="domain" description="SprT-like" evidence="2">
    <location>
        <begin position="776"/>
        <end position="936"/>
    </location>
</feature>
<evidence type="ECO:0000256" key="1">
    <source>
        <dbReference type="SAM" id="MobiDB-lite"/>
    </source>
</evidence>
<feature type="region of interest" description="Disordered" evidence="1">
    <location>
        <begin position="403"/>
        <end position="430"/>
    </location>
</feature>
<dbReference type="InterPro" id="IPR036910">
    <property type="entry name" value="HMG_box_dom_sf"/>
</dbReference>
<dbReference type="EMBL" id="CAKOFQ010006686">
    <property type="protein sequence ID" value="CAH1960020.1"/>
    <property type="molecule type" value="Genomic_DNA"/>
</dbReference>
<accession>A0A9P0JTJ9</accession>
<dbReference type="InterPro" id="IPR006640">
    <property type="entry name" value="SprT-like_domain"/>
</dbReference>
<dbReference type="SMART" id="SM00731">
    <property type="entry name" value="SprT"/>
    <property type="match status" value="1"/>
</dbReference>
<feature type="compositionally biased region" description="Basic and acidic residues" evidence="1">
    <location>
        <begin position="655"/>
        <end position="672"/>
    </location>
</feature>
<dbReference type="PANTHER" id="PTHR23099">
    <property type="entry name" value="TRANSCRIPTIONAL REGULATOR"/>
    <property type="match status" value="1"/>
</dbReference>